<gene>
    <name evidence="2" type="ORF">SAOR_06615</name>
</gene>
<evidence type="ECO:0000256" key="1">
    <source>
        <dbReference type="SAM" id="Phobius"/>
    </source>
</evidence>
<reference evidence="2 3" key="1">
    <citation type="submission" date="2013-10" db="EMBL/GenBank/DDBJ databases">
        <title>Salinisphaera orenii MK-B5 Genome Sequencing.</title>
        <authorList>
            <person name="Lai Q."/>
            <person name="Li C."/>
            <person name="Shao Z."/>
        </authorList>
    </citation>
    <scope>NUCLEOTIDE SEQUENCE [LARGE SCALE GENOMIC DNA]</scope>
    <source>
        <strain evidence="2 3">MK-B5</strain>
    </source>
</reference>
<keyword evidence="3" id="KW-1185">Reference proteome</keyword>
<evidence type="ECO:0000313" key="3">
    <source>
        <dbReference type="Proteomes" id="UP000283993"/>
    </source>
</evidence>
<keyword evidence="1" id="KW-0472">Membrane</keyword>
<keyword evidence="1" id="KW-1133">Transmembrane helix</keyword>
<sequence length="209" mass="23413">MWQWINDNSGALSVFTSIGTLLVWLFYAHLLLSGFRRQRKARVLVNQGWGSQIDSVCLVSNMSQEAIFIQCIVLTLHTAQGNYSSSITDLEQTDESPDTGPLSHITRQGPLVSGSYMNLGTFRSLVRQVARRCGLSDDGERPIAMLQLHSVTVTVISSYGPEHGAIGSQRNFLIRGEDNELMRPATTTTERLKHKHANRELERWIESLV</sequence>
<comment type="caution">
    <text evidence="2">The sequence shown here is derived from an EMBL/GenBank/DDBJ whole genome shotgun (WGS) entry which is preliminary data.</text>
</comment>
<name>A0A423PQZ4_9GAMM</name>
<evidence type="ECO:0000313" key="2">
    <source>
        <dbReference type="EMBL" id="ROO27978.1"/>
    </source>
</evidence>
<feature type="transmembrane region" description="Helical" evidence="1">
    <location>
        <begin position="12"/>
        <end position="32"/>
    </location>
</feature>
<protein>
    <submittedName>
        <fullName evidence="2">Uncharacterized protein</fullName>
    </submittedName>
</protein>
<dbReference type="RefSeq" id="WP_123630733.1">
    <property type="nucleotide sequence ID" value="NZ_AYKH01000011.1"/>
</dbReference>
<dbReference type="Proteomes" id="UP000283993">
    <property type="component" value="Unassembled WGS sequence"/>
</dbReference>
<dbReference type="EMBL" id="AYKH01000011">
    <property type="protein sequence ID" value="ROO27978.1"/>
    <property type="molecule type" value="Genomic_DNA"/>
</dbReference>
<organism evidence="2 3">
    <name type="scientific">Salinisphaera orenii MK-B5</name>
    <dbReference type="NCBI Taxonomy" id="856730"/>
    <lineage>
        <taxon>Bacteria</taxon>
        <taxon>Pseudomonadati</taxon>
        <taxon>Pseudomonadota</taxon>
        <taxon>Gammaproteobacteria</taxon>
        <taxon>Salinisphaerales</taxon>
        <taxon>Salinisphaeraceae</taxon>
        <taxon>Salinisphaera</taxon>
    </lineage>
</organism>
<accession>A0A423PQZ4</accession>
<dbReference type="AlphaFoldDB" id="A0A423PQZ4"/>
<proteinExistence type="predicted"/>
<keyword evidence="1" id="KW-0812">Transmembrane</keyword>